<dbReference type="RefSeq" id="XP_001325648.1">
    <property type="nucleotide sequence ID" value="XM_001325613.1"/>
</dbReference>
<dbReference type="AlphaFoldDB" id="A2E1U6"/>
<reference evidence="2" key="2">
    <citation type="journal article" date="2007" name="Science">
        <title>Draft genome sequence of the sexually transmitted pathogen Trichomonas vaginalis.</title>
        <authorList>
            <person name="Carlton J.M."/>
            <person name="Hirt R.P."/>
            <person name="Silva J.C."/>
            <person name="Delcher A.L."/>
            <person name="Schatz M."/>
            <person name="Zhao Q."/>
            <person name="Wortman J.R."/>
            <person name="Bidwell S.L."/>
            <person name="Alsmark U.C.M."/>
            <person name="Besteiro S."/>
            <person name="Sicheritz-Ponten T."/>
            <person name="Noel C.J."/>
            <person name="Dacks J.B."/>
            <person name="Foster P.G."/>
            <person name="Simillion C."/>
            <person name="Van de Peer Y."/>
            <person name="Miranda-Saavedra D."/>
            <person name="Barton G.J."/>
            <person name="Westrop G.D."/>
            <person name="Mueller S."/>
            <person name="Dessi D."/>
            <person name="Fiori P.L."/>
            <person name="Ren Q."/>
            <person name="Paulsen I."/>
            <person name="Zhang H."/>
            <person name="Bastida-Corcuera F.D."/>
            <person name="Simoes-Barbosa A."/>
            <person name="Brown M.T."/>
            <person name="Hayes R.D."/>
            <person name="Mukherjee M."/>
            <person name="Okumura C.Y."/>
            <person name="Schneider R."/>
            <person name="Smith A.J."/>
            <person name="Vanacova S."/>
            <person name="Villalvazo M."/>
            <person name="Haas B.J."/>
            <person name="Pertea M."/>
            <person name="Feldblyum T.V."/>
            <person name="Utterback T.R."/>
            <person name="Shu C.L."/>
            <person name="Osoegawa K."/>
            <person name="de Jong P.J."/>
            <person name="Hrdy I."/>
            <person name="Horvathova L."/>
            <person name="Zubacova Z."/>
            <person name="Dolezal P."/>
            <person name="Malik S.B."/>
            <person name="Logsdon J.M. Jr."/>
            <person name="Henze K."/>
            <person name="Gupta A."/>
            <person name="Wang C.C."/>
            <person name="Dunne R.L."/>
            <person name="Upcroft J.A."/>
            <person name="Upcroft P."/>
            <person name="White O."/>
            <person name="Salzberg S.L."/>
            <person name="Tang P."/>
            <person name="Chiu C.-H."/>
            <person name="Lee Y.-S."/>
            <person name="Embley T.M."/>
            <person name="Coombs G.H."/>
            <person name="Mottram J.C."/>
            <person name="Tachezy J."/>
            <person name="Fraser-Liggett C.M."/>
            <person name="Johnson P.J."/>
        </authorList>
    </citation>
    <scope>NUCLEOTIDE SEQUENCE [LARGE SCALE GENOMIC DNA]</scope>
    <source>
        <strain evidence="2">G3</strain>
    </source>
</reference>
<keyword evidence="3" id="KW-1185">Reference proteome</keyword>
<accession>A2E1U6</accession>
<evidence type="ECO:0000313" key="3">
    <source>
        <dbReference type="Proteomes" id="UP000001542"/>
    </source>
</evidence>
<feature type="coiled-coil region" evidence="1">
    <location>
        <begin position="35"/>
        <end position="69"/>
    </location>
</feature>
<keyword evidence="1" id="KW-0175">Coiled coil</keyword>
<sequence>MSSIAVRLANEKMLDYSKYNASEMRALFENSQSVLEKERKKNSNLALSLIEYEKNAALMQDKINKLLSRLTKTKEHYQIQIQEFSKIQIELKQQIEIKEKTIIEMKSKLQAKASPSKVNELQTLIIDLKNQLDIKEKMIIDLKSKVKSETSTSSKVEELQNIIIDLRAQNTSLSNQINKLISNNKEFELNKTIESLQSKVSELSSTAQQYIDRANHQKELFNKVQNDNIELKNTLSTVNKQLIDSLEQNKKLNKLLDISKQKEESFNIQTTTANQNVNKYTQMAKELAEQLSHETEKYAQLEKKYEELSQKSSTTSYEEQRLNAIISNLREENDRLSAKNRELNNTIFTYNMDKKYKITPKNCKCCCDTDNASREHRECVRIEGELIRIKSENVQNKKELEFMRENSLDLKKYGFLLADAVGSSFDPDRAEEEIKRLLEIAREHHQKVNDTARVPLDPFDY</sequence>
<organism evidence="2 3">
    <name type="scientific">Trichomonas vaginalis (strain ATCC PRA-98 / G3)</name>
    <dbReference type="NCBI Taxonomy" id="412133"/>
    <lineage>
        <taxon>Eukaryota</taxon>
        <taxon>Metamonada</taxon>
        <taxon>Parabasalia</taxon>
        <taxon>Trichomonadida</taxon>
        <taxon>Trichomonadidae</taxon>
        <taxon>Trichomonas</taxon>
    </lineage>
</organism>
<protein>
    <submittedName>
        <fullName evidence="2">Uncharacterized protein</fullName>
    </submittedName>
</protein>
<dbReference type="OrthoDB" id="10684107at2759"/>
<dbReference type="VEuPathDB" id="TrichDB:TVAG_424570"/>
<proteinExistence type="predicted"/>
<dbReference type="Proteomes" id="UP000001542">
    <property type="component" value="Unassembled WGS sequence"/>
</dbReference>
<dbReference type="KEGG" id="tva:4771403"/>
<dbReference type="InParanoid" id="A2E1U6"/>
<gene>
    <name evidence="2" type="ORF">TVAG_424570</name>
</gene>
<dbReference type="EMBL" id="DS113286">
    <property type="protein sequence ID" value="EAY13425.1"/>
    <property type="molecule type" value="Genomic_DNA"/>
</dbReference>
<evidence type="ECO:0000313" key="2">
    <source>
        <dbReference type="EMBL" id="EAY13425.1"/>
    </source>
</evidence>
<dbReference type="VEuPathDB" id="TrichDB:TVAGG3_0305090"/>
<feature type="coiled-coil region" evidence="1">
    <location>
        <begin position="118"/>
        <end position="213"/>
    </location>
</feature>
<feature type="coiled-coil region" evidence="1">
    <location>
        <begin position="277"/>
        <end position="346"/>
    </location>
</feature>
<evidence type="ECO:0000256" key="1">
    <source>
        <dbReference type="SAM" id="Coils"/>
    </source>
</evidence>
<name>A2E1U6_TRIV3</name>
<reference evidence="2" key="1">
    <citation type="submission" date="2006-10" db="EMBL/GenBank/DDBJ databases">
        <authorList>
            <person name="Amadeo P."/>
            <person name="Zhao Q."/>
            <person name="Wortman J."/>
            <person name="Fraser-Liggett C."/>
            <person name="Carlton J."/>
        </authorList>
    </citation>
    <scope>NUCLEOTIDE SEQUENCE</scope>
    <source>
        <strain evidence="2">G3</strain>
    </source>
</reference>
<dbReference type="SMR" id="A2E1U6"/>